<feature type="region of interest" description="Disordered" evidence="1">
    <location>
        <begin position="438"/>
        <end position="523"/>
    </location>
</feature>
<feature type="compositionally biased region" description="Low complexity" evidence="1">
    <location>
        <begin position="455"/>
        <end position="478"/>
    </location>
</feature>
<keyword evidence="3" id="KW-1185">Reference proteome</keyword>
<dbReference type="AlphaFoldDB" id="A0A5C4WIL0"/>
<reference evidence="2 3" key="1">
    <citation type="submission" date="2019-10" db="EMBL/GenBank/DDBJ databases">
        <title>Nonomuraea sp. nov., isolated from Phyllanthus amarus.</title>
        <authorList>
            <person name="Klykleung N."/>
            <person name="Tanasupawat S."/>
        </authorList>
    </citation>
    <scope>NUCLEOTIDE SEQUENCE [LARGE SCALE GENOMIC DNA]</scope>
    <source>
        <strain evidence="2 3">PA1-10</strain>
    </source>
</reference>
<proteinExistence type="predicted"/>
<protein>
    <recommendedName>
        <fullName evidence="4">Transposase</fullName>
    </recommendedName>
</protein>
<evidence type="ECO:0000313" key="2">
    <source>
        <dbReference type="EMBL" id="KAB8194312.1"/>
    </source>
</evidence>
<organism evidence="2 3">
    <name type="scientific">Nonomuraea phyllanthi</name>
    <dbReference type="NCBI Taxonomy" id="2219224"/>
    <lineage>
        <taxon>Bacteria</taxon>
        <taxon>Bacillati</taxon>
        <taxon>Actinomycetota</taxon>
        <taxon>Actinomycetes</taxon>
        <taxon>Streptosporangiales</taxon>
        <taxon>Streptosporangiaceae</taxon>
        <taxon>Nonomuraea</taxon>
    </lineage>
</organism>
<evidence type="ECO:0000313" key="3">
    <source>
        <dbReference type="Proteomes" id="UP000312512"/>
    </source>
</evidence>
<dbReference type="EMBL" id="VDLX02000006">
    <property type="protein sequence ID" value="KAB8194312.1"/>
    <property type="molecule type" value="Genomic_DNA"/>
</dbReference>
<feature type="compositionally biased region" description="Basic residues" evidence="1">
    <location>
        <begin position="438"/>
        <end position="454"/>
    </location>
</feature>
<evidence type="ECO:0008006" key="4">
    <source>
        <dbReference type="Google" id="ProtNLM"/>
    </source>
</evidence>
<sequence length="523" mass="57764">MLRLLGELLGSHQRRDLARRITIGNVPARDNQRAERKRALTAVSSSRWAGAITRASEDQYQLAMRTLQAHRVSLQRAIRVITQRLAAACGHRHGRVRGYATRDERRHKQRRLQTLRARLTGVEQQIASARPAIVAGGRRLLNTRHNLHDAHLTEAQWRERWQAQRLFLTADGESGAPHGNYTITVHPDTGQISIVLPAPLRHLANAPRGRYTLSCTVTFSHRRQERLDRATANKAVRYDIACDPERGRWYLDASWAADTTVLPTPQELRASGVRVLGVDLNAGHLAACVLDGYGNPVGEPFTIPAELTGPSSQRDGRLRAAITQLIRLARTHGCAAIAVEDLGFDDARATGRETLGRGKRGKALRRTVAQIPTAKFRERIRGMAYHAGLVVLAVDPAYTSRWGGRYWTAPLQDQTKQITVTRHHGAAVAIARRGLGQRLRRRPGVTARHRRMTARRATGQAIPAPRARGAASPPRTAGTPHGGGKTRPRRSGPFALSPAPHDRSEGHRLSPVSRDPASSGQHR</sequence>
<gene>
    <name evidence="2" type="ORF">FH608_017580</name>
</gene>
<accession>A0A5C4WIL0</accession>
<evidence type="ECO:0000256" key="1">
    <source>
        <dbReference type="SAM" id="MobiDB-lite"/>
    </source>
</evidence>
<dbReference type="Proteomes" id="UP000312512">
    <property type="component" value="Unassembled WGS sequence"/>
</dbReference>
<comment type="caution">
    <text evidence="2">The sequence shown here is derived from an EMBL/GenBank/DDBJ whole genome shotgun (WGS) entry which is preliminary data.</text>
</comment>
<name>A0A5C4WIL0_9ACTN</name>
<dbReference type="OrthoDB" id="5142351at2"/>